<accession>A0A165SX19</accession>
<evidence type="ECO:0000313" key="3">
    <source>
        <dbReference type="Proteomes" id="UP000076727"/>
    </source>
</evidence>
<gene>
    <name evidence="2" type="ORF">DAEQUDRAFT_592719</name>
</gene>
<dbReference type="Proteomes" id="UP000076727">
    <property type="component" value="Unassembled WGS sequence"/>
</dbReference>
<sequence length="684" mass="77431">MSKYSLRRIYIAKQTSQLPAHATRRLHTSPPCQFAGSISLSEEGAAENSIGDSNSQAAESKLSDLRFLTRRLRPDVDQVWGTYQHLQHQLHYDKLPLEVHQEVLRKCTLPAVEHRAAAARRLTPPSRKKEKHRHEPRMKMIIRNIRVAGFTPSIDDYHFVLEQFAAVGHYKGSMEVMKEVTKAGLPKTPQTYGLCLQALCHRLAMPYYENQRPRLINEVMDFCTKLQTEMEERRVPFTSVNVDLVVRLFKETSDVEGFQKLLKIAYGIDLSFPDRPPLELWGQTPTAEGESSSAVLSGSAEATPSTLPFSTAALTTTIDFFGKLGEVSKLVQAFEVLTTPLPTKSATTSPAYDEDEEDDFGVSNPQVAPWQTPYAVPNTTTYHFLIKWLARARRAHLARHYMLQAIRYEKDVDRQLRIACARKPQSELVPPHMAVNSQMLLAVFGLANRDKDLELMRWTLYKTGQVIKLKKSHIKYYERRWRWWRLAEKVANESVAKASDSEDADPAPSEEAPASTESASSAAFSSYFTPSSASEEVVDKTVHVPPTPYFDVDLTSSVPSSRTPPKPFKIGRHLHIIRNDMQQLEDLEERIADAVGRVTQRIKEKLGRRIWHARDIYLSHLGRRVVISREEWKKKARFRTTKTLPPRWEQVRAAKARRKAPQIAPGIVAAAVGIATPAIQTGAS</sequence>
<evidence type="ECO:0000256" key="1">
    <source>
        <dbReference type="SAM" id="MobiDB-lite"/>
    </source>
</evidence>
<dbReference type="STRING" id="1314783.A0A165SX19"/>
<reference evidence="2 3" key="1">
    <citation type="journal article" date="2016" name="Mol. Biol. Evol.">
        <title>Comparative Genomics of Early-Diverging Mushroom-Forming Fungi Provides Insights into the Origins of Lignocellulose Decay Capabilities.</title>
        <authorList>
            <person name="Nagy L.G."/>
            <person name="Riley R."/>
            <person name="Tritt A."/>
            <person name="Adam C."/>
            <person name="Daum C."/>
            <person name="Floudas D."/>
            <person name="Sun H."/>
            <person name="Yadav J.S."/>
            <person name="Pangilinan J."/>
            <person name="Larsson K.H."/>
            <person name="Matsuura K."/>
            <person name="Barry K."/>
            <person name="Labutti K."/>
            <person name="Kuo R."/>
            <person name="Ohm R.A."/>
            <person name="Bhattacharya S.S."/>
            <person name="Shirouzu T."/>
            <person name="Yoshinaga Y."/>
            <person name="Martin F.M."/>
            <person name="Grigoriev I.V."/>
            <person name="Hibbett D.S."/>
        </authorList>
    </citation>
    <scope>NUCLEOTIDE SEQUENCE [LARGE SCALE GENOMIC DNA]</scope>
    <source>
        <strain evidence="2 3">L-15889</strain>
    </source>
</reference>
<proteinExistence type="predicted"/>
<feature type="compositionally biased region" description="Low complexity" evidence="1">
    <location>
        <begin position="506"/>
        <end position="518"/>
    </location>
</feature>
<evidence type="ECO:0000313" key="2">
    <source>
        <dbReference type="EMBL" id="KZT72611.1"/>
    </source>
</evidence>
<organism evidence="2 3">
    <name type="scientific">Daedalea quercina L-15889</name>
    <dbReference type="NCBI Taxonomy" id="1314783"/>
    <lineage>
        <taxon>Eukaryota</taxon>
        <taxon>Fungi</taxon>
        <taxon>Dikarya</taxon>
        <taxon>Basidiomycota</taxon>
        <taxon>Agaricomycotina</taxon>
        <taxon>Agaricomycetes</taxon>
        <taxon>Polyporales</taxon>
        <taxon>Fomitopsis</taxon>
    </lineage>
</organism>
<protein>
    <submittedName>
        <fullName evidence="2">Uncharacterized protein</fullName>
    </submittedName>
</protein>
<name>A0A165SX19_9APHY</name>
<keyword evidence="3" id="KW-1185">Reference proteome</keyword>
<dbReference type="EMBL" id="KV429040">
    <property type="protein sequence ID" value="KZT72611.1"/>
    <property type="molecule type" value="Genomic_DNA"/>
</dbReference>
<dbReference type="OrthoDB" id="276151at2759"/>
<feature type="region of interest" description="Disordered" evidence="1">
    <location>
        <begin position="495"/>
        <end position="518"/>
    </location>
</feature>
<dbReference type="AlphaFoldDB" id="A0A165SX19"/>